<keyword evidence="4" id="KW-1185">Reference proteome</keyword>
<dbReference type="PANTHER" id="PTHR36565:SF1">
    <property type="entry name" value="UPF0332 PROTEIN TM_1000"/>
    <property type="match status" value="1"/>
</dbReference>
<evidence type="ECO:0000259" key="2">
    <source>
        <dbReference type="Pfam" id="PF05168"/>
    </source>
</evidence>
<feature type="domain" description="HEPN" evidence="2">
    <location>
        <begin position="7"/>
        <end position="120"/>
    </location>
</feature>
<dbReference type="Proteomes" id="UP000077275">
    <property type="component" value="Unassembled WGS sequence"/>
</dbReference>
<evidence type="ECO:0000313" key="4">
    <source>
        <dbReference type="Proteomes" id="UP000077275"/>
    </source>
</evidence>
<sequence length="122" mass="14367">MSDIDYAFKRALELLEVSELLYNNKHYADSINRSYYSVFYATKALLIKKEIDAKKHSGLIHQFGLAYIINDNFNKNTGKILSRLEEDRIHADYDMSIPITKEKAEEYLYNAKIFIKECKKFL</sequence>
<protein>
    <submittedName>
        <fullName evidence="3">HEPN domain protein</fullName>
    </submittedName>
</protein>
<proteinExistence type="inferred from homology"/>
<dbReference type="STRING" id="47311.MBCUT_08750"/>
<dbReference type="InterPro" id="IPR052226">
    <property type="entry name" value="UPF0332_toxin"/>
</dbReference>
<dbReference type="AlphaFoldDB" id="A0A166E8A3"/>
<dbReference type="SUPFAM" id="SSF81593">
    <property type="entry name" value="Nucleotidyltransferase substrate binding subunit/domain"/>
    <property type="match status" value="1"/>
</dbReference>
<name>A0A166E8A3_9EURY</name>
<accession>A0A166E8A3</accession>
<evidence type="ECO:0000256" key="1">
    <source>
        <dbReference type="ARBA" id="ARBA00038248"/>
    </source>
</evidence>
<evidence type="ECO:0000313" key="3">
    <source>
        <dbReference type="EMBL" id="KZX16383.1"/>
    </source>
</evidence>
<organism evidence="3 4">
    <name type="scientific">Methanobrevibacter cuticularis</name>
    <dbReference type="NCBI Taxonomy" id="47311"/>
    <lineage>
        <taxon>Archaea</taxon>
        <taxon>Methanobacteriati</taxon>
        <taxon>Methanobacteriota</taxon>
        <taxon>Methanomada group</taxon>
        <taxon>Methanobacteria</taxon>
        <taxon>Methanobacteriales</taxon>
        <taxon>Methanobacteriaceae</taxon>
        <taxon>Methanobrevibacter</taxon>
    </lineage>
</organism>
<gene>
    <name evidence="3" type="ORF">MBCUT_08750</name>
</gene>
<dbReference type="PATRIC" id="fig|47311.3.peg.969"/>
<dbReference type="InterPro" id="IPR007842">
    <property type="entry name" value="HEPN_dom"/>
</dbReference>
<comment type="caution">
    <text evidence="3">The sequence shown here is derived from an EMBL/GenBank/DDBJ whole genome shotgun (WGS) entry which is preliminary data.</text>
</comment>
<dbReference type="Gene3D" id="1.20.120.330">
    <property type="entry name" value="Nucleotidyltransferases domain 2"/>
    <property type="match status" value="1"/>
</dbReference>
<dbReference type="PANTHER" id="PTHR36565">
    <property type="entry name" value="UPF0332 PROTEIN TM_1000"/>
    <property type="match status" value="1"/>
</dbReference>
<reference evidence="3 4" key="1">
    <citation type="submission" date="2016-04" db="EMBL/GenBank/DDBJ databases">
        <title>Genome sequence of Methanobrevibacter cuticularis DSM 11139.</title>
        <authorList>
            <person name="Poehlein A."/>
            <person name="Seedorf H."/>
            <person name="Daniel R."/>
        </authorList>
    </citation>
    <scope>NUCLEOTIDE SEQUENCE [LARGE SCALE GENOMIC DNA]</scope>
    <source>
        <strain evidence="3 4">DSM 11139</strain>
    </source>
</reference>
<comment type="similarity">
    <text evidence="1">Belongs to the UPF0332 family.</text>
</comment>
<dbReference type="Pfam" id="PF05168">
    <property type="entry name" value="HEPN"/>
    <property type="match status" value="1"/>
</dbReference>
<dbReference type="EMBL" id="LWMW01000093">
    <property type="protein sequence ID" value="KZX16383.1"/>
    <property type="molecule type" value="Genomic_DNA"/>
</dbReference>
<dbReference type="RefSeq" id="WP_067259353.1">
    <property type="nucleotide sequence ID" value="NZ_LWMW01000093.1"/>
</dbReference>
<dbReference type="OrthoDB" id="78331at2157"/>